<reference evidence="2" key="1">
    <citation type="journal article" date="2014" name="Int. J. Syst. Evol. Microbiol.">
        <title>Complete genome sequence of Corynebacterium casei LMG S-19264T (=DSM 44701T), isolated from a smear-ripened cheese.</title>
        <authorList>
            <consortium name="US DOE Joint Genome Institute (JGI-PGF)"/>
            <person name="Walter F."/>
            <person name="Albersmeier A."/>
            <person name="Kalinowski J."/>
            <person name="Ruckert C."/>
        </authorList>
    </citation>
    <scope>NUCLEOTIDE SEQUENCE</scope>
    <source>
        <strain evidence="2">CGMCC 1.12777</strain>
    </source>
</reference>
<gene>
    <name evidence="2" type="ORF">GCM10007096_31240</name>
</gene>
<reference evidence="2" key="2">
    <citation type="submission" date="2020-09" db="EMBL/GenBank/DDBJ databases">
        <authorList>
            <person name="Sun Q."/>
            <person name="Zhou Y."/>
        </authorList>
    </citation>
    <scope>NUCLEOTIDE SEQUENCE</scope>
    <source>
        <strain evidence="2">CGMCC 1.12777</strain>
    </source>
</reference>
<evidence type="ECO:0000259" key="1">
    <source>
        <dbReference type="Pfam" id="PF13529"/>
    </source>
</evidence>
<dbReference type="PANTHER" id="PTHR37806:SF1">
    <property type="entry name" value="PEPTIDASE C39-LIKE DOMAIN-CONTAINING PROTEIN"/>
    <property type="match status" value="1"/>
</dbReference>
<name>A0A8J3EMS0_9BACL</name>
<evidence type="ECO:0000313" key="2">
    <source>
        <dbReference type="EMBL" id="GGH85561.1"/>
    </source>
</evidence>
<keyword evidence="3" id="KW-1185">Reference proteome</keyword>
<accession>A0A8J3EMS0</accession>
<dbReference type="AlphaFoldDB" id="A0A8J3EMS0"/>
<dbReference type="Proteomes" id="UP000656813">
    <property type="component" value="Unassembled WGS sequence"/>
</dbReference>
<dbReference type="InterPro" id="IPR039564">
    <property type="entry name" value="Peptidase_C39-like"/>
</dbReference>
<evidence type="ECO:0000313" key="3">
    <source>
        <dbReference type="Proteomes" id="UP000656813"/>
    </source>
</evidence>
<proteinExistence type="predicted"/>
<protein>
    <recommendedName>
        <fullName evidence="1">Peptidase C39-like domain-containing protein</fullName>
    </recommendedName>
</protein>
<dbReference type="Pfam" id="PF13529">
    <property type="entry name" value="Peptidase_C39_2"/>
    <property type="match status" value="1"/>
</dbReference>
<feature type="domain" description="Peptidase C39-like" evidence="1">
    <location>
        <begin position="5"/>
        <end position="168"/>
    </location>
</feature>
<comment type="caution">
    <text evidence="2">The sequence shown here is derived from an EMBL/GenBank/DDBJ whole genome shotgun (WGS) entry which is preliminary data.</text>
</comment>
<dbReference type="PIRSF" id="PIRSF032442">
    <property type="entry name" value="UCP032442"/>
    <property type="match status" value="1"/>
</dbReference>
<dbReference type="InterPro" id="IPR016997">
    <property type="entry name" value="UCP032442"/>
</dbReference>
<sequence>MVPIDAPLIQQLPELPRGCEVTSLAMLLQSAGIKVNKLQLAKEIKKDPTPYQGKDGHIFFGNPNTGFVGSMDDKAKAGFGVYHGPIFQLAKHYLPQAVDLTGSSFARVEEQLTKGRAVWVITSINFEKVPENLWVTWRTPIGKIRVTKKEHSVLLTGYDSRYVYINDPLSPVKNKKVLKKDFIAAWQQFGSQAVSYR</sequence>
<dbReference type="Gene3D" id="3.90.70.10">
    <property type="entry name" value="Cysteine proteinases"/>
    <property type="match status" value="1"/>
</dbReference>
<dbReference type="PANTHER" id="PTHR37806">
    <property type="entry name" value="LMO0724 PROTEIN"/>
    <property type="match status" value="1"/>
</dbReference>
<organism evidence="2 3">
    <name type="scientific">Pullulanibacillus pueri</name>
    <dbReference type="NCBI Taxonomy" id="1437324"/>
    <lineage>
        <taxon>Bacteria</taxon>
        <taxon>Bacillati</taxon>
        <taxon>Bacillota</taxon>
        <taxon>Bacilli</taxon>
        <taxon>Bacillales</taxon>
        <taxon>Sporolactobacillaceae</taxon>
        <taxon>Pullulanibacillus</taxon>
    </lineage>
</organism>
<dbReference type="EMBL" id="BMFV01000027">
    <property type="protein sequence ID" value="GGH85561.1"/>
    <property type="molecule type" value="Genomic_DNA"/>
</dbReference>